<evidence type="ECO:0000313" key="19">
    <source>
        <dbReference type="EMBL" id="MDN3576178.1"/>
    </source>
</evidence>
<keyword evidence="9" id="KW-1133">Transmembrane helix</keyword>
<dbReference type="PANTHER" id="PTHR45339:SF1">
    <property type="entry name" value="HYBRID SIGNAL TRANSDUCTION HISTIDINE KINASE J"/>
    <property type="match status" value="1"/>
</dbReference>
<dbReference type="InterPro" id="IPR036097">
    <property type="entry name" value="HisK_dim/P_sf"/>
</dbReference>
<dbReference type="InterPro" id="IPR003661">
    <property type="entry name" value="HisK_dim/P_dom"/>
</dbReference>
<comment type="caution">
    <text evidence="19">The sequence shown here is derived from an EMBL/GenBank/DDBJ whole genome shotgun (WGS) entry which is preliminary data.</text>
</comment>
<feature type="modified residue" description="4-aspartylphosphate" evidence="13">
    <location>
        <position position="675"/>
    </location>
</feature>
<evidence type="ECO:0000256" key="14">
    <source>
        <dbReference type="SAM" id="Coils"/>
    </source>
</evidence>
<evidence type="ECO:0000256" key="10">
    <source>
        <dbReference type="ARBA" id="ARBA00023012"/>
    </source>
</evidence>
<dbReference type="Gene3D" id="3.30.450.20">
    <property type="entry name" value="PAS domain"/>
    <property type="match status" value="2"/>
</dbReference>
<dbReference type="InterPro" id="IPR035965">
    <property type="entry name" value="PAS-like_dom_sf"/>
</dbReference>
<dbReference type="SMART" id="SM00387">
    <property type="entry name" value="HATPase_c"/>
    <property type="match status" value="1"/>
</dbReference>
<sequence length="873" mass="95406">MQPLAWDSLKQYEWLQVPVWVYDLARQRIRWANAAAESLWLADSQAELLSRDLSDLSAAAETRLRALQQAVASKGTGQANWTLYPRGQPTQVALTAVAVTLPEGGEGLCFQAQRSGPNVIDPAALRGVEAVLHFSLAVVMFDMRGQVLMQNPAALRAFSQLALTDEGGFYSLLPSRGEAERIWQAAVAYGVDQGERQFSARPKPRWYGYSLHRVLDPVDGGMAMLLTAQDVSERVQSEQKFRVLFEQSANPMALYDPKSGRVVDCNRAASQALRLASRKQFIDTDPARFYPPRQPDGGDSRQLAVDYAERALKLGWHRYEWQFLRSDGSELLVEITVSPVTVGERQLLLAVWYDLSFRKLIERRMLEAKEEAEAANRAKSQFLANMSHEIRTPLNAIVGMTGMLLAGEVTETQRQRLEIVRFSSEGLVALVGDILDFSRIEAGKLSLEARVFDLRALAARTSELLRFTAEQKGLSLAMSMGVTVPRWVDADEGRLRQVLVNLLGNAIKFTERGRVNLHLEALEIEADSAVVRISVSDTGIGIPADKLDSIFEAFSQADDSITRRYGGSGLGLTISRRLIRAMGGELQVQSVPGQGSEFSFCLPLRLCDAPEPEVVATALPAAAPLRILLAEDNPMNQQLACALLEQDGHQVTVAHHGGEVLDHFMSQPFDLILMDMQMPEMDGLAATRAIRALEEDGHLPIVAMTANAMPEDRERCLAAGMDDFLTKPISVGKLRQVLAQIRPEGLEPARLAAEEAVPVPLMVDTVFDPQAALETCGGNAGLVRELTSLFSAEWPSRRMALQVAWEAGDLTAVAKLAHTLKGSFGALASSEGVAASQALEQAAKQGGADTAAYARLLTAGEACLVRMAEWVAA</sequence>
<dbReference type="InterPro" id="IPR036641">
    <property type="entry name" value="HPT_dom_sf"/>
</dbReference>
<organism evidence="19 20">
    <name type="scientific">Chitinimonas viridis</name>
    <dbReference type="NCBI Taxonomy" id="664880"/>
    <lineage>
        <taxon>Bacteria</taxon>
        <taxon>Pseudomonadati</taxon>
        <taxon>Pseudomonadota</taxon>
        <taxon>Betaproteobacteria</taxon>
        <taxon>Neisseriales</taxon>
        <taxon>Chitinibacteraceae</taxon>
        <taxon>Chitinimonas</taxon>
    </lineage>
</organism>
<evidence type="ECO:0000313" key="20">
    <source>
        <dbReference type="Proteomes" id="UP001180081"/>
    </source>
</evidence>
<dbReference type="SUPFAM" id="SSF55785">
    <property type="entry name" value="PYP-like sensor domain (PAS domain)"/>
    <property type="match status" value="1"/>
</dbReference>
<evidence type="ECO:0000256" key="1">
    <source>
        <dbReference type="ARBA" id="ARBA00000085"/>
    </source>
</evidence>
<evidence type="ECO:0000256" key="5">
    <source>
        <dbReference type="ARBA" id="ARBA00022553"/>
    </source>
</evidence>
<keyword evidence="5 13" id="KW-0597">Phosphoprotein</keyword>
<feature type="domain" description="HPt" evidence="18">
    <location>
        <begin position="779"/>
        <end position="873"/>
    </location>
</feature>
<dbReference type="Gene3D" id="3.30.565.10">
    <property type="entry name" value="Histidine kinase-like ATPase, C-terminal domain"/>
    <property type="match status" value="1"/>
</dbReference>
<dbReference type="InterPro" id="IPR004358">
    <property type="entry name" value="Sig_transdc_His_kin-like_C"/>
</dbReference>
<keyword evidence="4" id="KW-1003">Cell membrane</keyword>
<feature type="domain" description="Response regulatory" evidence="16">
    <location>
        <begin position="626"/>
        <end position="742"/>
    </location>
</feature>
<feature type="domain" description="PAC" evidence="17">
    <location>
        <begin position="317"/>
        <end position="367"/>
    </location>
</feature>
<keyword evidence="20" id="KW-1185">Reference proteome</keyword>
<dbReference type="InterPro" id="IPR036890">
    <property type="entry name" value="HATPase_C_sf"/>
</dbReference>
<evidence type="ECO:0000256" key="4">
    <source>
        <dbReference type="ARBA" id="ARBA00022475"/>
    </source>
</evidence>
<evidence type="ECO:0000259" key="17">
    <source>
        <dbReference type="PROSITE" id="PS50113"/>
    </source>
</evidence>
<gene>
    <name evidence="19" type="ORF">QWZ03_05285</name>
</gene>
<dbReference type="RefSeq" id="WP_290331780.1">
    <property type="nucleotide sequence ID" value="NZ_JAUFPU010000004.1"/>
</dbReference>
<keyword evidence="11" id="KW-0472">Membrane</keyword>
<keyword evidence="7" id="KW-0547">Nucleotide-binding</keyword>
<dbReference type="EC" id="2.7.13.3" evidence="3"/>
<dbReference type="SUPFAM" id="SSF47226">
    <property type="entry name" value="Histidine-containing phosphotransfer domain, HPT domain"/>
    <property type="match status" value="1"/>
</dbReference>
<dbReference type="CDD" id="cd16922">
    <property type="entry name" value="HATPase_EvgS-ArcB-TorS-like"/>
    <property type="match status" value="1"/>
</dbReference>
<dbReference type="SMART" id="SM00388">
    <property type="entry name" value="HisKA"/>
    <property type="match status" value="1"/>
</dbReference>
<comment type="subcellular location">
    <subcellularLocation>
        <location evidence="2">Cell membrane</location>
        <topology evidence="2">Multi-pass membrane protein</topology>
    </subcellularLocation>
</comment>
<evidence type="ECO:0000256" key="3">
    <source>
        <dbReference type="ARBA" id="ARBA00012438"/>
    </source>
</evidence>
<dbReference type="SUPFAM" id="SSF52172">
    <property type="entry name" value="CheY-like"/>
    <property type="match status" value="1"/>
</dbReference>
<dbReference type="InterPro" id="IPR011006">
    <property type="entry name" value="CheY-like_superfamily"/>
</dbReference>
<evidence type="ECO:0000256" key="13">
    <source>
        <dbReference type="PROSITE-ProRule" id="PRU00169"/>
    </source>
</evidence>
<dbReference type="InterPro" id="IPR000014">
    <property type="entry name" value="PAS"/>
</dbReference>
<dbReference type="Gene3D" id="1.20.120.160">
    <property type="entry name" value="HPT domain"/>
    <property type="match status" value="1"/>
</dbReference>
<dbReference type="PROSITE" id="PS50109">
    <property type="entry name" value="HIS_KIN"/>
    <property type="match status" value="1"/>
</dbReference>
<feature type="domain" description="Histidine kinase" evidence="15">
    <location>
        <begin position="385"/>
        <end position="606"/>
    </location>
</feature>
<dbReference type="Gene3D" id="3.40.50.2300">
    <property type="match status" value="1"/>
</dbReference>
<dbReference type="Pfam" id="PF13426">
    <property type="entry name" value="PAS_9"/>
    <property type="match status" value="1"/>
</dbReference>
<evidence type="ECO:0000256" key="12">
    <source>
        <dbReference type="PROSITE-ProRule" id="PRU00110"/>
    </source>
</evidence>
<dbReference type="PANTHER" id="PTHR45339">
    <property type="entry name" value="HYBRID SIGNAL TRANSDUCTION HISTIDINE KINASE J"/>
    <property type="match status" value="1"/>
</dbReference>
<dbReference type="Pfam" id="PF00072">
    <property type="entry name" value="Response_reg"/>
    <property type="match status" value="1"/>
</dbReference>
<keyword evidence="8 19" id="KW-0067">ATP-binding</keyword>
<keyword evidence="14" id="KW-0175">Coiled coil</keyword>
<dbReference type="Proteomes" id="UP001180081">
    <property type="component" value="Unassembled WGS sequence"/>
</dbReference>
<evidence type="ECO:0000256" key="8">
    <source>
        <dbReference type="ARBA" id="ARBA00022840"/>
    </source>
</evidence>
<evidence type="ECO:0000256" key="9">
    <source>
        <dbReference type="ARBA" id="ARBA00022989"/>
    </source>
</evidence>
<dbReference type="InterPro" id="IPR003594">
    <property type="entry name" value="HATPase_dom"/>
</dbReference>
<evidence type="ECO:0000256" key="11">
    <source>
        <dbReference type="ARBA" id="ARBA00023136"/>
    </source>
</evidence>
<dbReference type="CDD" id="cd00130">
    <property type="entry name" value="PAS"/>
    <property type="match status" value="1"/>
</dbReference>
<accession>A0ABT8B3R4</accession>
<dbReference type="InterPro" id="IPR005467">
    <property type="entry name" value="His_kinase_dom"/>
</dbReference>
<reference evidence="19" key="2">
    <citation type="submission" date="2023-06" db="EMBL/GenBank/DDBJ databases">
        <authorList>
            <person name="Lucena T."/>
            <person name="Sun Q."/>
        </authorList>
    </citation>
    <scope>NUCLEOTIDE SEQUENCE</scope>
    <source>
        <strain evidence="19">CECT 7703</strain>
    </source>
</reference>
<dbReference type="Pfam" id="PF01627">
    <property type="entry name" value="Hpt"/>
    <property type="match status" value="1"/>
</dbReference>
<evidence type="ECO:0000256" key="2">
    <source>
        <dbReference type="ARBA" id="ARBA00004651"/>
    </source>
</evidence>
<evidence type="ECO:0000259" key="15">
    <source>
        <dbReference type="PROSITE" id="PS50109"/>
    </source>
</evidence>
<dbReference type="InterPro" id="IPR008207">
    <property type="entry name" value="Sig_transdc_His_kin_Hpt_dom"/>
</dbReference>
<dbReference type="SMART" id="SM00448">
    <property type="entry name" value="REC"/>
    <property type="match status" value="1"/>
</dbReference>
<dbReference type="Gene3D" id="1.10.287.130">
    <property type="match status" value="1"/>
</dbReference>
<dbReference type="InterPro" id="IPR001789">
    <property type="entry name" value="Sig_transdc_resp-reg_receiver"/>
</dbReference>
<keyword evidence="6" id="KW-0812">Transmembrane</keyword>
<evidence type="ECO:0000259" key="18">
    <source>
        <dbReference type="PROSITE" id="PS50894"/>
    </source>
</evidence>
<dbReference type="SMART" id="SM00091">
    <property type="entry name" value="PAS"/>
    <property type="match status" value="3"/>
</dbReference>
<name>A0ABT8B3R4_9NEIS</name>
<dbReference type="NCBIfam" id="TIGR00229">
    <property type="entry name" value="sensory_box"/>
    <property type="match status" value="1"/>
</dbReference>
<dbReference type="CDD" id="cd00082">
    <property type="entry name" value="HisKA"/>
    <property type="match status" value="1"/>
</dbReference>
<dbReference type="SUPFAM" id="SSF47384">
    <property type="entry name" value="Homodimeric domain of signal transducing histidine kinase"/>
    <property type="match status" value="1"/>
</dbReference>
<feature type="modified residue" description="Phosphohistidine" evidence="12">
    <location>
        <position position="818"/>
    </location>
</feature>
<reference evidence="19" key="1">
    <citation type="journal article" date="2014" name="Int. J. Syst. Evol. Microbiol.">
        <title>Complete genome of a new Firmicutes species belonging to the dominant human colonic microbiota ('Ruminococcus bicirculans') reveals two chromosomes and a selective capacity to utilize plant glucans.</title>
        <authorList>
            <consortium name="NISC Comparative Sequencing Program"/>
            <person name="Wegmann U."/>
            <person name="Louis P."/>
            <person name="Goesmann A."/>
            <person name="Henrissat B."/>
            <person name="Duncan S.H."/>
            <person name="Flint H.J."/>
        </authorList>
    </citation>
    <scope>NUCLEOTIDE SEQUENCE</scope>
    <source>
        <strain evidence="19">CECT 7703</strain>
    </source>
</reference>
<dbReference type="InterPro" id="IPR000700">
    <property type="entry name" value="PAS-assoc_C"/>
</dbReference>
<proteinExistence type="predicted"/>
<dbReference type="PROSITE" id="PS50113">
    <property type="entry name" value="PAC"/>
    <property type="match status" value="1"/>
</dbReference>
<evidence type="ECO:0000256" key="6">
    <source>
        <dbReference type="ARBA" id="ARBA00022692"/>
    </source>
</evidence>
<dbReference type="PROSITE" id="PS50110">
    <property type="entry name" value="RESPONSE_REGULATORY"/>
    <property type="match status" value="1"/>
</dbReference>
<protein>
    <recommendedName>
        <fullName evidence="3">histidine kinase</fullName>
        <ecNumber evidence="3">2.7.13.3</ecNumber>
    </recommendedName>
</protein>
<feature type="coiled-coil region" evidence="14">
    <location>
        <begin position="358"/>
        <end position="385"/>
    </location>
</feature>
<keyword evidence="10" id="KW-0902">Two-component regulatory system</keyword>
<comment type="catalytic activity">
    <reaction evidence="1">
        <text>ATP + protein L-histidine = ADP + protein N-phospho-L-histidine.</text>
        <dbReference type="EC" id="2.7.13.3"/>
    </reaction>
</comment>
<dbReference type="InterPro" id="IPR013767">
    <property type="entry name" value="PAS_fold"/>
</dbReference>
<evidence type="ECO:0000259" key="16">
    <source>
        <dbReference type="PROSITE" id="PS50110"/>
    </source>
</evidence>
<dbReference type="Pfam" id="PF00989">
    <property type="entry name" value="PAS"/>
    <property type="match status" value="1"/>
</dbReference>
<dbReference type="EMBL" id="JAUFPU010000004">
    <property type="protein sequence ID" value="MDN3576178.1"/>
    <property type="molecule type" value="Genomic_DNA"/>
</dbReference>
<dbReference type="Pfam" id="PF02518">
    <property type="entry name" value="HATPase_c"/>
    <property type="match status" value="1"/>
</dbReference>
<dbReference type="Pfam" id="PF00512">
    <property type="entry name" value="HisKA"/>
    <property type="match status" value="1"/>
</dbReference>
<dbReference type="PROSITE" id="PS50894">
    <property type="entry name" value="HPT"/>
    <property type="match status" value="1"/>
</dbReference>
<dbReference type="SUPFAM" id="SSF55874">
    <property type="entry name" value="ATPase domain of HSP90 chaperone/DNA topoisomerase II/histidine kinase"/>
    <property type="match status" value="1"/>
</dbReference>
<dbReference type="CDD" id="cd17546">
    <property type="entry name" value="REC_hyHK_CKI1_RcsC-like"/>
    <property type="match status" value="1"/>
</dbReference>
<dbReference type="GO" id="GO:0005524">
    <property type="term" value="F:ATP binding"/>
    <property type="evidence" value="ECO:0007669"/>
    <property type="project" value="UniProtKB-KW"/>
</dbReference>
<dbReference type="PRINTS" id="PR00344">
    <property type="entry name" value="BCTRLSENSOR"/>
</dbReference>
<evidence type="ECO:0000256" key="7">
    <source>
        <dbReference type="ARBA" id="ARBA00022741"/>
    </source>
</evidence>